<evidence type="ECO:0000256" key="19">
    <source>
        <dbReference type="HAMAP-Rule" id="MF_00719"/>
    </source>
</evidence>
<comment type="function">
    <text evidence="14 19">Joins adenosylcobinamide-GDP and alpha-ribazole to generate adenosylcobalamin (Ado-cobalamin). Also synthesizes adenosylcobalamin 5'-phosphate from adenosylcobinamide-GDP and alpha-ribazole 5'-phosphate.</text>
</comment>
<keyword evidence="12 19" id="KW-1133">Transmembrane helix</keyword>
<dbReference type="Proteomes" id="UP000199134">
    <property type="component" value="Unassembled WGS sequence"/>
</dbReference>
<feature type="transmembrane region" description="Helical" evidence="19">
    <location>
        <begin position="139"/>
        <end position="165"/>
    </location>
</feature>
<evidence type="ECO:0000256" key="5">
    <source>
        <dbReference type="ARBA" id="ARBA00013200"/>
    </source>
</evidence>
<dbReference type="PANTHER" id="PTHR34148:SF1">
    <property type="entry name" value="ADENOSYLCOBINAMIDE-GDP RIBAZOLETRANSFERASE"/>
    <property type="match status" value="1"/>
</dbReference>
<comment type="catalytic activity">
    <reaction evidence="18 19">
        <text>alpha-ribazole 5'-phosphate + adenosylcob(III)inamide-GDP = adenosylcob(III)alamin 5'-phosphate + GMP + H(+)</text>
        <dbReference type="Rhea" id="RHEA:23560"/>
        <dbReference type="ChEBI" id="CHEBI:15378"/>
        <dbReference type="ChEBI" id="CHEBI:57918"/>
        <dbReference type="ChEBI" id="CHEBI:58115"/>
        <dbReference type="ChEBI" id="CHEBI:60487"/>
        <dbReference type="ChEBI" id="CHEBI:60493"/>
        <dbReference type="EC" id="2.7.8.26"/>
    </reaction>
</comment>
<evidence type="ECO:0000256" key="12">
    <source>
        <dbReference type="ARBA" id="ARBA00022989"/>
    </source>
</evidence>
<evidence type="ECO:0000313" key="23">
    <source>
        <dbReference type="Proteomes" id="UP000199134"/>
    </source>
</evidence>
<evidence type="ECO:0000256" key="6">
    <source>
        <dbReference type="ARBA" id="ARBA00015850"/>
    </source>
</evidence>
<evidence type="ECO:0000256" key="15">
    <source>
        <dbReference type="ARBA" id="ARBA00032605"/>
    </source>
</evidence>
<dbReference type="UniPathway" id="UPA00148">
    <property type="reaction ID" value="UER00238"/>
</dbReference>
<proteinExistence type="inferred from homology"/>
<reference evidence="20 23" key="1">
    <citation type="submission" date="2016-10" db="EMBL/GenBank/DDBJ databases">
        <authorList>
            <person name="de Groot N.N."/>
        </authorList>
    </citation>
    <scope>NUCLEOTIDE SEQUENCE [LARGE SCALE GENOMIC DNA]</scope>
    <source>
        <strain evidence="23">BP1-145</strain>
        <strain evidence="20">BP1-148</strain>
    </source>
</reference>
<comment type="cofactor">
    <cofactor evidence="1 19">
        <name>Mg(2+)</name>
        <dbReference type="ChEBI" id="CHEBI:18420"/>
    </cofactor>
</comment>
<dbReference type="EMBL" id="FNCQ01000010">
    <property type="protein sequence ID" value="SDG82823.1"/>
    <property type="molecule type" value="Genomic_DNA"/>
</dbReference>
<evidence type="ECO:0000256" key="17">
    <source>
        <dbReference type="ARBA" id="ARBA00048623"/>
    </source>
</evidence>
<feature type="transmembrane region" description="Helical" evidence="19">
    <location>
        <begin position="200"/>
        <end position="220"/>
    </location>
</feature>
<evidence type="ECO:0000256" key="9">
    <source>
        <dbReference type="ARBA" id="ARBA00022679"/>
    </source>
</evidence>
<dbReference type="PANTHER" id="PTHR34148">
    <property type="entry name" value="ADENOSYLCOBINAMIDE-GDP RIBAZOLETRANSFERASE"/>
    <property type="match status" value="1"/>
</dbReference>
<dbReference type="AlphaFoldDB" id="A0A1H0FU29"/>
<evidence type="ECO:0000256" key="11">
    <source>
        <dbReference type="ARBA" id="ARBA00022842"/>
    </source>
</evidence>
<dbReference type="STRING" id="645274.SAMN04487901_11080"/>
<accession>A0A1H0FU29</accession>
<dbReference type="HAMAP" id="MF_00719">
    <property type="entry name" value="CobS"/>
    <property type="match status" value="1"/>
</dbReference>
<keyword evidence="11 19" id="KW-0460">Magnesium</keyword>
<keyword evidence="10 19" id="KW-0812">Transmembrane</keyword>
<evidence type="ECO:0000256" key="8">
    <source>
        <dbReference type="ARBA" id="ARBA00022573"/>
    </source>
</evidence>
<evidence type="ECO:0000313" key="21">
    <source>
        <dbReference type="EMBL" id="SDN98166.1"/>
    </source>
</evidence>
<feature type="transmembrane region" description="Helical" evidence="19">
    <location>
        <begin position="232"/>
        <end position="251"/>
    </location>
</feature>
<dbReference type="InterPro" id="IPR003805">
    <property type="entry name" value="CobS"/>
</dbReference>
<comment type="similarity">
    <text evidence="4 19">Belongs to the CobS family.</text>
</comment>
<evidence type="ECO:0000256" key="13">
    <source>
        <dbReference type="ARBA" id="ARBA00023136"/>
    </source>
</evidence>
<dbReference type="RefSeq" id="WP_091817981.1">
    <property type="nucleotide sequence ID" value="NZ_CP091790.1"/>
</dbReference>
<dbReference type="OrthoDB" id="9794626at2"/>
<keyword evidence="9 19" id="KW-0808">Transferase</keyword>
<dbReference type="EMBL" id="FNIW01000006">
    <property type="protein sequence ID" value="SDN98166.1"/>
    <property type="molecule type" value="Genomic_DNA"/>
</dbReference>
<gene>
    <name evidence="19" type="primary">cobS</name>
    <name evidence="21" type="ORF">SAMN04487900_106101</name>
    <name evidence="20" type="ORF">SAMN04487901_11080</name>
</gene>
<feature type="transmembrane region" description="Helical" evidence="19">
    <location>
        <begin position="55"/>
        <end position="73"/>
    </location>
</feature>
<keyword evidence="8 19" id="KW-0169">Cobalamin biosynthesis</keyword>
<dbReference type="GO" id="GO:0009236">
    <property type="term" value="P:cobalamin biosynthetic process"/>
    <property type="evidence" value="ECO:0007669"/>
    <property type="project" value="UniProtKB-UniRule"/>
</dbReference>
<evidence type="ECO:0000256" key="14">
    <source>
        <dbReference type="ARBA" id="ARBA00025228"/>
    </source>
</evidence>
<dbReference type="Pfam" id="PF02654">
    <property type="entry name" value="CobS"/>
    <property type="match status" value="1"/>
</dbReference>
<evidence type="ECO:0000256" key="18">
    <source>
        <dbReference type="ARBA" id="ARBA00049504"/>
    </source>
</evidence>
<dbReference type="GO" id="GO:0005886">
    <property type="term" value="C:plasma membrane"/>
    <property type="evidence" value="ECO:0007669"/>
    <property type="project" value="UniProtKB-SubCell"/>
</dbReference>
<evidence type="ECO:0000256" key="7">
    <source>
        <dbReference type="ARBA" id="ARBA00022475"/>
    </source>
</evidence>
<dbReference type="EC" id="2.7.8.26" evidence="5 19"/>
<evidence type="ECO:0000256" key="2">
    <source>
        <dbReference type="ARBA" id="ARBA00004651"/>
    </source>
</evidence>
<organism evidence="21 23">
    <name type="scientific">Prevotella communis</name>
    <dbReference type="NCBI Taxonomy" id="2913614"/>
    <lineage>
        <taxon>Bacteria</taxon>
        <taxon>Pseudomonadati</taxon>
        <taxon>Bacteroidota</taxon>
        <taxon>Bacteroidia</taxon>
        <taxon>Bacteroidales</taxon>
        <taxon>Prevotellaceae</taxon>
        <taxon>Prevotella</taxon>
    </lineage>
</organism>
<evidence type="ECO:0000256" key="4">
    <source>
        <dbReference type="ARBA" id="ARBA00010561"/>
    </source>
</evidence>
<keyword evidence="22" id="KW-1185">Reference proteome</keyword>
<dbReference type="Proteomes" id="UP000198779">
    <property type="component" value="Unassembled WGS sequence"/>
</dbReference>
<keyword evidence="7 19" id="KW-1003">Cell membrane</keyword>
<evidence type="ECO:0000313" key="22">
    <source>
        <dbReference type="Proteomes" id="UP000198779"/>
    </source>
</evidence>
<evidence type="ECO:0000256" key="16">
    <source>
        <dbReference type="ARBA" id="ARBA00032853"/>
    </source>
</evidence>
<evidence type="ECO:0000256" key="1">
    <source>
        <dbReference type="ARBA" id="ARBA00001946"/>
    </source>
</evidence>
<comment type="pathway">
    <text evidence="3 19">Cofactor biosynthesis; adenosylcobalamin biosynthesis; adenosylcobalamin from cob(II)yrinate a,c-diamide: step 7/7.</text>
</comment>
<comment type="catalytic activity">
    <reaction evidence="17 19">
        <text>alpha-ribazole + adenosylcob(III)inamide-GDP = adenosylcob(III)alamin + GMP + H(+)</text>
        <dbReference type="Rhea" id="RHEA:16049"/>
        <dbReference type="ChEBI" id="CHEBI:10329"/>
        <dbReference type="ChEBI" id="CHEBI:15378"/>
        <dbReference type="ChEBI" id="CHEBI:18408"/>
        <dbReference type="ChEBI" id="CHEBI:58115"/>
        <dbReference type="ChEBI" id="CHEBI:60487"/>
        <dbReference type="EC" id="2.7.8.26"/>
    </reaction>
</comment>
<evidence type="ECO:0000313" key="20">
    <source>
        <dbReference type="EMBL" id="SDG82823.1"/>
    </source>
</evidence>
<dbReference type="GO" id="GO:0051073">
    <property type="term" value="F:adenosylcobinamide-GDP ribazoletransferase activity"/>
    <property type="evidence" value="ECO:0007669"/>
    <property type="project" value="UniProtKB-UniRule"/>
</dbReference>
<name>A0A1H0FU29_9BACT</name>
<accession>A0A1G7XFD1</accession>
<keyword evidence="13 19" id="KW-0472">Membrane</keyword>
<feature type="transmembrane region" description="Helical" evidence="19">
    <location>
        <begin position="263"/>
        <end position="280"/>
    </location>
</feature>
<reference evidence="21 22" key="2">
    <citation type="submission" date="2016-10" db="EMBL/GenBank/DDBJ databases">
        <authorList>
            <person name="Varghese N."/>
            <person name="Submissions S."/>
        </authorList>
    </citation>
    <scope>NUCLEOTIDE SEQUENCE</scope>
    <source>
        <strain evidence="21">BP1-145</strain>
        <strain evidence="22">BP1-148</strain>
    </source>
</reference>
<sequence>MQTSQNTFNSHGSPRSSLGARWYDRPWAAFIFFTRLPFWRLHEPPRQCYNSVVEWWPLTGWLTSGVMAAILYFGPQLSIFSYPLSILFAIIARILITGALHEDGLADFFDGFGGGGSNRERILTIMKDSHIGTYGVLSLILYLALLYLCLYSMTPLIAALTVLAADPYAKMLGAQLTQMMPYARTEETSKAHTIYRRMSIVSGLLLALQGLLPLGIYVWLNSQLSTLNSQLSWEWLLFIPCITMYFLYRFVWHRLRGYTGDCCGAFFLLIELSFYLVVAVNQ</sequence>
<evidence type="ECO:0000256" key="3">
    <source>
        <dbReference type="ARBA" id="ARBA00004663"/>
    </source>
</evidence>
<evidence type="ECO:0000256" key="10">
    <source>
        <dbReference type="ARBA" id="ARBA00022692"/>
    </source>
</evidence>
<comment type="subcellular location">
    <subcellularLocation>
        <location evidence="2 19">Cell membrane</location>
        <topology evidence="2 19">Multi-pass membrane protein</topology>
    </subcellularLocation>
</comment>
<protein>
    <recommendedName>
        <fullName evidence="6 19">Adenosylcobinamide-GDP ribazoletransferase</fullName>
        <ecNumber evidence="5 19">2.7.8.26</ecNumber>
    </recommendedName>
    <alternativeName>
        <fullName evidence="16 19">Cobalamin synthase</fullName>
    </alternativeName>
    <alternativeName>
        <fullName evidence="15 19">Cobalamin-5'-phosphate synthase</fullName>
    </alternativeName>
</protein>
<feature type="transmembrane region" description="Helical" evidence="19">
    <location>
        <begin position="80"/>
        <end position="100"/>
    </location>
</feature>
<dbReference type="GO" id="GO:0008818">
    <property type="term" value="F:cobalamin 5'-phosphate synthase activity"/>
    <property type="evidence" value="ECO:0007669"/>
    <property type="project" value="UniProtKB-UniRule"/>
</dbReference>